<protein>
    <submittedName>
        <fullName evidence="3">Pentapeptide repeat-containing protein</fullName>
    </submittedName>
</protein>
<reference evidence="3 4" key="1">
    <citation type="submission" date="2019-01" db="EMBL/GenBank/DDBJ databases">
        <title>Agromyces.</title>
        <authorList>
            <person name="Li J."/>
        </authorList>
    </citation>
    <scope>NUCLEOTIDE SEQUENCE [LARGE SCALE GENOMIC DNA]</scope>
    <source>
        <strain evidence="3 4">DSM 15934</strain>
    </source>
</reference>
<feature type="region of interest" description="Disordered" evidence="1">
    <location>
        <begin position="1"/>
        <end position="43"/>
    </location>
</feature>
<dbReference type="AlphaFoldDB" id="A0A4Q2L8D1"/>
<proteinExistence type="predicted"/>
<dbReference type="Gene3D" id="2.160.20.80">
    <property type="entry name" value="E3 ubiquitin-protein ligase SopA"/>
    <property type="match status" value="1"/>
</dbReference>
<dbReference type="SUPFAM" id="SSF141571">
    <property type="entry name" value="Pentapeptide repeat-like"/>
    <property type="match status" value="1"/>
</dbReference>
<evidence type="ECO:0000313" key="3">
    <source>
        <dbReference type="EMBL" id="RXZ72782.1"/>
    </source>
</evidence>
<dbReference type="OrthoDB" id="2579959at2"/>
<dbReference type="PANTHER" id="PTHR14136:SF17">
    <property type="entry name" value="BTB_POZ DOMAIN-CONTAINING PROTEIN KCTD9"/>
    <property type="match status" value="1"/>
</dbReference>
<keyword evidence="4" id="KW-1185">Reference proteome</keyword>
<gene>
    <name evidence="3" type="ORF">ESP51_03000</name>
</gene>
<dbReference type="EMBL" id="SDPN01000003">
    <property type="protein sequence ID" value="RXZ72782.1"/>
    <property type="molecule type" value="Genomic_DNA"/>
</dbReference>
<dbReference type="InterPro" id="IPR001646">
    <property type="entry name" value="5peptide_repeat"/>
</dbReference>
<dbReference type="Pfam" id="PF00805">
    <property type="entry name" value="Pentapeptide"/>
    <property type="match status" value="1"/>
</dbReference>
<dbReference type="InterPro" id="IPR051082">
    <property type="entry name" value="Pentapeptide-BTB/POZ_domain"/>
</dbReference>
<organism evidence="3 4">
    <name type="scientific">Agromyces albus</name>
    <dbReference type="NCBI Taxonomy" id="205332"/>
    <lineage>
        <taxon>Bacteria</taxon>
        <taxon>Bacillati</taxon>
        <taxon>Actinomycetota</taxon>
        <taxon>Actinomycetes</taxon>
        <taxon>Micrococcales</taxon>
        <taxon>Microbacteriaceae</taxon>
        <taxon>Agromyces</taxon>
    </lineage>
</organism>
<keyword evidence="2" id="KW-1133">Transmembrane helix</keyword>
<feature type="transmembrane region" description="Helical" evidence="2">
    <location>
        <begin position="51"/>
        <end position="72"/>
    </location>
</feature>
<keyword evidence="2" id="KW-0812">Transmembrane</keyword>
<keyword evidence="2" id="KW-0472">Membrane</keyword>
<dbReference type="PANTHER" id="PTHR14136">
    <property type="entry name" value="BTB_POZ DOMAIN-CONTAINING PROTEIN KCTD9"/>
    <property type="match status" value="1"/>
</dbReference>
<evidence type="ECO:0000256" key="2">
    <source>
        <dbReference type="SAM" id="Phobius"/>
    </source>
</evidence>
<evidence type="ECO:0000256" key="1">
    <source>
        <dbReference type="SAM" id="MobiDB-lite"/>
    </source>
</evidence>
<name>A0A4Q2L8D1_9MICO</name>
<accession>A0A4Q2L8D1</accession>
<evidence type="ECO:0000313" key="4">
    <source>
        <dbReference type="Proteomes" id="UP000293865"/>
    </source>
</evidence>
<comment type="caution">
    <text evidence="3">The sequence shown here is derived from an EMBL/GenBank/DDBJ whole genome shotgun (WGS) entry which is preliminary data.</text>
</comment>
<dbReference type="Proteomes" id="UP000293865">
    <property type="component" value="Unassembled WGS sequence"/>
</dbReference>
<sequence>MVNSSEGGQRAVRKRAKASIAGTADPNAPERSDSPRSQWWKPDPHTIGNDIISGIVAGAVVGVTILVAQFYVEDQRIAREENREDAQIAREHVREDEQVALATRLENLRFVRALSSIEPMDRPFRGLDLEDMDLSGLNLNGADFSESNLRGARLEDTRLAGVDLHGADLTGADLSRADLSGADLVGTTFEDANFSMAHLRGATIGKFNDAPASSAAIWNDADLSGAVMSTVDFSRTDRLWSRDLLGATIVGPSDLSTVRIIDEVDPPNGGPLNVRYCVSPDVALPTNVRDATPDADHEDCAALHSRYQSLALLYARGDGQTLPGSIDPPEDLIYRLAATYYPLRHRVNPDYVLSQEPG</sequence>
<dbReference type="RefSeq" id="WP_129519404.1">
    <property type="nucleotide sequence ID" value="NZ_SDPN01000003.1"/>
</dbReference>